<name>A0ABT7AD84_9HYPH</name>
<gene>
    <name evidence="4" type="ORF">QNA08_03655</name>
</gene>
<sequence length="513" mass="56789">MARREPLPTHHQSVPSDRIDGPVLVTARWVVGHAKGSHQLLERGEVVFERDSIVFVGHGYSGEVARRVDFGEALIGPGFIDRDALSDLDTTILGFDNQPSWEKGRVWPKSYMDRGPYEMYTPDELAFQKRYAFAQLIRNGITTALPIASLFYREWGETWDEFAAAADTAGDLGLRVYLGPAYRTGNTFIHDDGRIDFFFDEPRGLANLDEAIRFCRTFEGRAGGLVRTMLAPDRIETSTAELLRRSAAAARDLDVPIRLHCCQSKLEYDAVLRQHGMSPPEWLRSLGFLSERALLPHGAYVSGSSRIDRPGRDLEIIRDGGASVVHCPLVSARHGSTLESFARYRAMGLKIGLGTDTWPADMVLNMQVGMMLCRVVDASATAVRSEHYYDAATTGGAEALRRPDLGRLAPGAKADLVVFDLGHDRIGQVIDPIQTLMVGGSGRDVDTVVIDGRFVMSSGVIPGFDAAEAHRQAQAQFDRLTARYPERTWKHPPVEEIFSSSYPRVEPNQESTA</sequence>
<dbReference type="InterPro" id="IPR050287">
    <property type="entry name" value="MTA/SAH_deaminase"/>
</dbReference>
<dbReference type="SUPFAM" id="SSF51338">
    <property type="entry name" value="Composite domain of metallo-dependent hydrolases"/>
    <property type="match status" value="1"/>
</dbReference>
<proteinExistence type="inferred from homology"/>
<evidence type="ECO:0000259" key="3">
    <source>
        <dbReference type="Pfam" id="PF01979"/>
    </source>
</evidence>
<dbReference type="Gene3D" id="2.30.40.10">
    <property type="entry name" value="Urease, subunit C, domain 1"/>
    <property type="match status" value="1"/>
</dbReference>
<dbReference type="Gene3D" id="3.20.20.140">
    <property type="entry name" value="Metal-dependent hydrolases"/>
    <property type="match status" value="1"/>
</dbReference>
<comment type="caution">
    <text evidence="4">The sequence shown here is derived from an EMBL/GenBank/DDBJ whole genome shotgun (WGS) entry which is preliminary data.</text>
</comment>
<keyword evidence="2" id="KW-0378">Hydrolase</keyword>
<evidence type="ECO:0000256" key="2">
    <source>
        <dbReference type="ARBA" id="ARBA00022801"/>
    </source>
</evidence>
<evidence type="ECO:0000313" key="4">
    <source>
        <dbReference type="EMBL" id="MDJ1157333.1"/>
    </source>
</evidence>
<evidence type="ECO:0000256" key="1">
    <source>
        <dbReference type="ARBA" id="ARBA00006745"/>
    </source>
</evidence>
<dbReference type="RefSeq" id="WP_283739337.1">
    <property type="nucleotide sequence ID" value="NZ_JASJEV010000002.1"/>
</dbReference>
<dbReference type="SUPFAM" id="SSF51556">
    <property type="entry name" value="Metallo-dependent hydrolases"/>
    <property type="match status" value="1"/>
</dbReference>
<feature type="domain" description="Amidohydrolase-related" evidence="3">
    <location>
        <begin position="120"/>
        <end position="455"/>
    </location>
</feature>
<accession>A0ABT7AD84</accession>
<evidence type="ECO:0000313" key="5">
    <source>
        <dbReference type="Proteomes" id="UP001321492"/>
    </source>
</evidence>
<dbReference type="EMBL" id="JASJEV010000002">
    <property type="protein sequence ID" value="MDJ1157333.1"/>
    <property type="molecule type" value="Genomic_DNA"/>
</dbReference>
<organism evidence="4 5">
    <name type="scientific">Chelatococcus albus</name>
    <dbReference type="NCBI Taxonomy" id="3047466"/>
    <lineage>
        <taxon>Bacteria</taxon>
        <taxon>Pseudomonadati</taxon>
        <taxon>Pseudomonadota</taxon>
        <taxon>Alphaproteobacteria</taxon>
        <taxon>Hyphomicrobiales</taxon>
        <taxon>Chelatococcaceae</taxon>
        <taxon>Chelatococcus</taxon>
    </lineage>
</organism>
<dbReference type="NCBIfam" id="NF004801">
    <property type="entry name" value="PRK06151.1"/>
    <property type="match status" value="1"/>
</dbReference>
<dbReference type="PANTHER" id="PTHR43794">
    <property type="entry name" value="AMINOHYDROLASE SSNA-RELATED"/>
    <property type="match status" value="1"/>
</dbReference>
<reference evidence="4 5" key="1">
    <citation type="submission" date="2023-05" db="EMBL/GenBank/DDBJ databases">
        <title>Chelatococcus sp. nov., a moderately thermophilic bacterium isolated from hot spring microbial mat.</title>
        <authorList>
            <person name="Hu C.-J."/>
            <person name="Li W.-J."/>
        </authorList>
    </citation>
    <scope>NUCLEOTIDE SEQUENCE [LARGE SCALE GENOMIC DNA]</scope>
    <source>
        <strain evidence="4 5">SYSU G07232</strain>
    </source>
</reference>
<dbReference type="PANTHER" id="PTHR43794:SF11">
    <property type="entry name" value="AMIDOHYDROLASE-RELATED DOMAIN-CONTAINING PROTEIN"/>
    <property type="match status" value="1"/>
</dbReference>
<dbReference type="Proteomes" id="UP001321492">
    <property type="component" value="Unassembled WGS sequence"/>
</dbReference>
<comment type="similarity">
    <text evidence="1">Belongs to the metallo-dependent hydrolases superfamily. ATZ/TRZ family.</text>
</comment>
<dbReference type="Pfam" id="PF01979">
    <property type="entry name" value="Amidohydro_1"/>
    <property type="match status" value="1"/>
</dbReference>
<dbReference type="InterPro" id="IPR006680">
    <property type="entry name" value="Amidohydro-rel"/>
</dbReference>
<protein>
    <submittedName>
        <fullName evidence="4">Amidohydrolase family protein</fullName>
    </submittedName>
</protein>
<dbReference type="InterPro" id="IPR011059">
    <property type="entry name" value="Metal-dep_hydrolase_composite"/>
</dbReference>
<dbReference type="InterPro" id="IPR032466">
    <property type="entry name" value="Metal_Hydrolase"/>
</dbReference>
<keyword evidence="5" id="KW-1185">Reference proteome</keyword>